<evidence type="ECO:0008006" key="3">
    <source>
        <dbReference type="Google" id="ProtNLM"/>
    </source>
</evidence>
<dbReference type="RefSeq" id="WP_313831430.1">
    <property type="nucleotide sequence ID" value="NZ_JAQOUE010000001.1"/>
</dbReference>
<dbReference type="EMBL" id="JAQOUE010000001">
    <property type="protein sequence ID" value="MDT7041071.1"/>
    <property type="molecule type" value="Genomic_DNA"/>
</dbReference>
<proteinExistence type="predicted"/>
<reference evidence="1 2" key="1">
    <citation type="journal article" date="2023" name="ISME J.">
        <title>Cultivation and genomic characterization of novel and ubiquitous marine nitrite-oxidizing bacteria from the Nitrospirales.</title>
        <authorList>
            <person name="Mueller A.J."/>
            <person name="Daebeler A."/>
            <person name="Herbold C.W."/>
            <person name="Kirkegaard R.H."/>
            <person name="Daims H."/>
        </authorList>
    </citation>
    <scope>NUCLEOTIDE SEQUENCE [LARGE SCALE GENOMIC DNA]</scope>
    <source>
        <strain evidence="1 2">EB</strain>
    </source>
</reference>
<evidence type="ECO:0000313" key="2">
    <source>
        <dbReference type="Proteomes" id="UP001250932"/>
    </source>
</evidence>
<sequence length="382" mass="43084">MTLFPLTRPKAGLYMTADSIGVAHIHRRFGHQSFDDYEEQPIPTGTIRLSPLEPNILEKEQVISNLKAVFGHRKGPRPIALCLPDLCARTTILEMASLPNSPKEQHALVEWRLQQDLKLSKEKRRISFQHLSQKSDRPVRLLATAIQENIIQAYENTCLEAGLIPASIHLASLAVFNVCRPIMESILSQSKGRISFAPDTQFFLYLADWGFSLIGIRHKIPAFLRVKPLRYLSPWLPPITQHQPEPDQEETSRTDLNHENFEKPAAADEPSNLHAFSPPTVDFLTNEIVGTLQYYFETYEKSFSPDEVYPLFLIGSHTPDQTLPKISELIEQEFPWEAGLGKPRIKAFPLFPGTPNVKPKSLTGLPTWTSTSLPAFSATSQT</sequence>
<dbReference type="Proteomes" id="UP001250932">
    <property type="component" value="Unassembled WGS sequence"/>
</dbReference>
<protein>
    <recommendedName>
        <fullName evidence="3">Competence protein A</fullName>
    </recommendedName>
</protein>
<accession>A0ABU3K3V3</accession>
<gene>
    <name evidence="1" type="ORF">PPG34_01835</name>
</gene>
<evidence type="ECO:0000313" key="1">
    <source>
        <dbReference type="EMBL" id="MDT7041071.1"/>
    </source>
</evidence>
<comment type="caution">
    <text evidence="1">The sequence shown here is derived from an EMBL/GenBank/DDBJ whole genome shotgun (WGS) entry which is preliminary data.</text>
</comment>
<organism evidence="1 2">
    <name type="scientific">Candidatus Nitronereus thalassa</name>
    <dbReference type="NCBI Taxonomy" id="3020898"/>
    <lineage>
        <taxon>Bacteria</taxon>
        <taxon>Pseudomonadati</taxon>
        <taxon>Nitrospirota</taxon>
        <taxon>Nitrospiria</taxon>
        <taxon>Nitrospirales</taxon>
        <taxon>Nitrospiraceae</taxon>
        <taxon>Candidatus Nitronereus</taxon>
    </lineage>
</organism>
<keyword evidence="2" id="KW-1185">Reference proteome</keyword>
<name>A0ABU3K3V3_9BACT</name>